<dbReference type="EMBL" id="RHPJ01000001">
    <property type="protein sequence ID" value="TGO06569.1"/>
    <property type="molecule type" value="Genomic_DNA"/>
</dbReference>
<dbReference type="Pfam" id="PF09924">
    <property type="entry name" value="LPG_synthase_C"/>
    <property type="match status" value="1"/>
</dbReference>
<feature type="transmembrane region" description="Helical" evidence="6">
    <location>
        <begin position="96"/>
        <end position="113"/>
    </location>
</feature>
<dbReference type="GO" id="GO:0016755">
    <property type="term" value="F:aminoacyltransferase activity"/>
    <property type="evidence" value="ECO:0007669"/>
    <property type="project" value="TreeGrafter"/>
</dbReference>
<sequence>MSAPDPAASVLLPRVTATTADHRRARQRVRLQSSRATVVLAVVTVVSALQRHLWGHVGVVHDVVPWLAAGSTRLTLVVVSILLLGAARGLRNGHTIALWGSVGALLTSAALHVSPHPSALLGLLPLAGAVYLLRHRGAFRVRASRRAVRRAALLVVIAVAVVLSFSLVGLALIDQGPGAAAHARTREVVRAVDVVALLGFLVALGATLLAPRRPTRGSAADHVRDRERARAVVAAHGGGTLDYFALRDDKDYFFTGESVVAYSTRSGVCLVSPDPIGPREERAEVWAEFLAHTQDFGWSVSVVAASQEWLPLYEASGLRAAYLGDEAIVDCSQFTLAGGARKSLRNAVGRVARAGYTTTFHDPATLEPELREAILAISDESRRGETERGFSMTLSRLLDPADTGLWLSVTRDGDGRVDAFIQWVPASDVNGWSLDVMRRRTDVEHLPNGLVDFTIAQTIAAIGDGVAPGVRPGEGVRGLGLNFAVMRQVLKGESENRLDTLVKPLLERFAKGTQMETLSSFNEKYGPVWVSRWLLLDAPEFVASQLLVMADAEGVTEIPVIGRFFDRAGQYSYTGR</sequence>
<dbReference type="InterPro" id="IPR024320">
    <property type="entry name" value="LPG_synthase_C"/>
</dbReference>
<protein>
    <submittedName>
        <fullName evidence="8">Putative membrane protein</fullName>
    </submittedName>
</protein>
<dbReference type="AlphaFoldDB" id="A0A4Z1E5Z4"/>
<comment type="caution">
    <text evidence="8">The sequence shown here is derived from an EMBL/GenBank/DDBJ whole genome shotgun (WGS) entry which is preliminary data.</text>
</comment>
<evidence type="ECO:0000256" key="2">
    <source>
        <dbReference type="ARBA" id="ARBA00022475"/>
    </source>
</evidence>
<feature type="transmembrane region" description="Helical" evidence="6">
    <location>
        <begin position="36"/>
        <end position="54"/>
    </location>
</feature>
<accession>A0A4Z1E5Z4</accession>
<dbReference type="InterPro" id="IPR051211">
    <property type="entry name" value="PG_lysyltransferase"/>
</dbReference>
<dbReference type="PANTHER" id="PTHR34697:SF2">
    <property type="entry name" value="PHOSPHATIDYLGLYCEROL LYSYLTRANSFERASE"/>
    <property type="match status" value="1"/>
</dbReference>
<keyword evidence="2" id="KW-1003">Cell membrane</keyword>
<feature type="transmembrane region" description="Helical" evidence="6">
    <location>
        <begin position="119"/>
        <end position="139"/>
    </location>
</feature>
<dbReference type="OrthoDB" id="594838at2"/>
<reference evidence="8 9" key="1">
    <citation type="submission" date="2018-11" db="EMBL/GenBank/DDBJ databases">
        <title>Complete genome sequencing of the Actinobacteria Serinibacter sp. K3-2.</title>
        <authorList>
            <person name="Rakitin A.L."/>
            <person name="Beletsky A.V."/>
            <person name="Mardanov A.V."/>
            <person name="Ravin N.V."/>
            <person name="Gromova A.S."/>
            <person name="Filippova S.N."/>
            <person name="Gal'Chenko V.F."/>
        </authorList>
    </citation>
    <scope>NUCLEOTIDE SEQUENCE [LARGE SCALE GENOMIC DNA]</scope>
    <source>
        <strain evidence="8 9">K3-2</strain>
    </source>
</reference>
<evidence type="ECO:0000256" key="4">
    <source>
        <dbReference type="ARBA" id="ARBA00022989"/>
    </source>
</evidence>
<dbReference type="GO" id="GO:0055091">
    <property type="term" value="P:phospholipid homeostasis"/>
    <property type="evidence" value="ECO:0007669"/>
    <property type="project" value="TreeGrafter"/>
</dbReference>
<gene>
    <name evidence="8" type="ORF">SERN_0761</name>
</gene>
<keyword evidence="4 6" id="KW-1133">Transmembrane helix</keyword>
<keyword evidence="5 6" id="KW-0472">Membrane</keyword>
<feature type="domain" description="Phosphatidylglycerol lysyltransferase C-terminal" evidence="7">
    <location>
        <begin position="231"/>
        <end position="535"/>
    </location>
</feature>
<keyword evidence="9" id="KW-1185">Reference proteome</keyword>
<evidence type="ECO:0000313" key="8">
    <source>
        <dbReference type="EMBL" id="TGO06569.1"/>
    </source>
</evidence>
<feature type="transmembrane region" description="Helical" evidence="6">
    <location>
        <begin position="188"/>
        <end position="210"/>
    </location>
</feature>
<feature type="transmembrane region" description="Helical" evidence="6">
    <location>
        <begin position="151"/>
        <end position="173"/>
    </location>
</feature>
<name>A0A4Z1E5Z4_9MICO</name>
<dbReference type="GO" id="GO:0005886">
    <property type="term" value="C:plasma membrane"/>
    <property type="evidence" value="ECO:0007669"/>
    <property type="project" value="UniProtKB-SubCell"/>
</dbReference>
<evidence type="ECO:0000259" key="7">
    <source>
        <dbReference type="Pfam" id="PF09924"/>
    </source>
</evidence>
<comment type="subcellular location">
    <subcellularLocation>
        <location evidence="1">Cell membrane</location>
        <topology evidence="1">Multi-pass membrane protein</topology>
    </subcellularLocation>
</comment>
<keyword evidence="3 6" id="KW-0812">Transmembrane</keyword>
<evidence type="ECO:0000256" key="1">
    <source>
        <dbReference type="ARBA" id="ARBA00004651"/>
    </source>
</evidence>
<organism evidence="8 9">
    <name type="scientific">Serinibacter arcticus</name>
    <dbReference type="NCBI Taxonomy" id="1655435"/>
    <lineage>
        <taxon>Bacteria</taxon>
        <taxon>Bacillati</taxon>
        <taxon>Actinomycetota</taxon>
        <taxon>Actinomycetes</taxon>
        <taxon>Micrococcales</taxon>
        <taxon>Beutenbergiaceae</taxon>
        <taxon>Serinibacter</taxon>
    </lineage>
</organism>
<evidence type="ECO:0000313" key="9">
    <source>
        <dbReference type="Proteomes" id="UP000297318"/>
    </source>
</evidence>
<dbReference type="Proteomes" id="UP000297318">
    <property type="component" value="Unassembled WGS sequence"/>
</dbReference>
<dbReference type="RefSeq" id="WP_135848743.1">
    <property type="nucleotide sequence ID" value="NZ_RHPJ01000001.1"/>
</dbReference>
<feature type="transmembrane region" description="Helical" evidence="6">
    <location>
        <begin position="66"/>
        <end position="84"/>
    </location>
</feature>
<evidence type="ECO:0000256" key="6">
    <source>
        <dbReference type="SAM" id="Phobius"/>
    </source>
</evidence>
<evidence type="ECO:0000256" key="5">
    <source>
        <dbReference type="ARBA" id="ARBA00023136"/>
    </source>
</evidence>
<proteinExistence type="predicted"/>
<evidence type="ECO:0000256" key="3">
    <source>
        <dbReference type="ARBA" id="ARBA00022692"/>
    </source>
</evidence>
<dbReference type="PANTHER" id="PTHR34697">
    <property type="entry name" value="PHOSPHATIDYLGLYCEROL LYSYLTRANSFERASE"/>
    <property type="match status" value="1"/>
</dbReference>